<evidence type="ECO:0000256" key="9">
    <source>
        <dbReference type="PROSITE-ProRule" id="PRU00560"/>
    </source>
</evidence>
<evidence type="ECO:0000256" key="3">
    <source>
        <dbReference type="ARBA" id="ARBA00022806"/>
    </source>
</evidence>
<keyword evidence="2 9" id="KW-0378">Hydrolase</keyword>
<dbReference type="InterPro" id="IPR000212">
    <property type="entry name" value="DNA_helicase_UvrD/REP"/>
</dbReference>
<evidence type="ECO:0000256" key="5">
    <source>
        <dbReference type="ARBA" id="ARBA00023235"/>
    </source>
</evidence>
<evidence type="ECO:0000256" key="8">
    <source>
        <dbReference type="ARBA" id="ARBA00048988"/>
    </source>
</evidence>
<dbReference type="EC" id="5.6.2.4" evidence="7"/>
<keyword evidence="12" id="KW-1185">Reference proteome</keyword>
<dbReference type="InterPro" id="IPR014016">
    <property type="entry name" value="UvrD-like_ATP-bd"/>
</dbReference>
<name>A0ABS7HKU1_9MICO</name>
<comment type="catalytic activity">
    <reaction evidence="8">
        <text>ATP + H2O = ADP + phosphate + H(+)</text>
        <dbReference type="Rhea" id="RHEA:13065"/>
        <dbReference type="ChEBI" id="CHEBI:15377"/>
        <dbReference type="ChEBI" id="CHEBI:15378"/>
        <dbReference type="ChEBI" id="CHEBI:30616"/>
        <dbReference type="ChEBI" id="CHEBI:43474"/>
        <dbReference type="ChEBI" id="CHEBI:456216"/>
        <dbReference type="EC" id="5.6.2.4"/>
    </reaction>
</comment>
<gene>
    <name evidence="11" type="ORF">JNB62_06430</name>
</gene>
<evidence type="ECO:0000256" key="6">
    <source>
        <dbReference type="ARBA" id="ARBA00034617"/>
    </source>
</evidence>
<sequence>MVRLTDAQVVAAAATDRLVNVVSAPGSGKTTVAAERYGYQRFSHGDLRGVIGLTFNRAAAAELGRRVRARWGSNCIVPPHRVVTFDHLHIDLLTFFLRQGKVSWPQGAVDLDVRDDYRGMRGHRFLQSGGYLRVAGLDKRANVISTSRRVTSPQMGIGNVDDHRAALSAGVSSHDDVREVLRAAMKVKGLREAAANWLSDNYRALIVDEVYDADDLDLMVVYLAAEAGLSVTIIGDPWQALYKWRGARPEVVEELLTSTTDRFSTYDQPESFRFRGAQMPQLARDLRAGRGVELPAVSSAEVDVALARNWSQLWSGGDNVLPLAFRTVNNAIDAAMKLLLDVITRTRLGVESYGRDGSIAKLGLSRERFRAEQDVEFGPLVLKLREGDPPSSILDGLREAARRMGARRPSRLSDDKEAALEQQLTMLATRLNQPTLIPGLTVFQAKGREWDRVGVVLSRSQSAILSSGLREHEEEHCIIYVALTRAKSACGRLTDSEGVAADALPLNL</sequence>
<dbReference type="RefSeq" id="WP_220300042.1">
    <property type="nucleotide sequence ID" value="NZ_JAEUAW010000004.1"/>
</dbReference>
<evidence type="ECO:0000259" key="10">
    <source>
        <dbReference type="PROSITE" id="PS51198"/>
    </source>
</evidence>
<feature type="binding site" evidence="9">
    <location>
        <begin position="23"/>
        <end position="30"/>
    </location>
    <ligand>
        <name>ATP</name>
        <dbReference type="ChEBI" id="CHEBI:30616"/>
    </ligand>
</feature>
<keyword evidence="4 9" id="KW-0067">ATP-binding</keyword>
<evidence type="ECO:0000256" key="4">
    <source>
        <dbReference type="ARBA" id="ARBA00022840"/>
    </source>
</evidence>
<comment type="caution">
    <text evidence="11">The sequence shown here is derived from an EMBL/GenBank/DDBJ whole genome shotgun (WGS) entry which is preliminary data.</text>
</comment>
<dbReference type="Pfam" id="PF13361">
    <property type="entry name" value="UvrD_C"/>
    <property type="match status" value="1"/>
</dbReference>
<dbReference type="PANTHER" id="PTHR11070">
    <property type="entry name" value="UVRD / RECB / PCRA DNA HELICASE FAMILY MEMBER"/>
    <property type="match status" value="1"/>
</dbReference>
<comment type="catalytic activity">
    <reaction evidence="6">
        <text>Couples ATP hydrolysis with the unwinding of duplex DNA by translocating in the 3'-5' direction.</text>
        <dbReference type="EC" id="5.6.2.4"/>
    </reaction>
</comment>
<dbReference type="Pfam" id="PF13245">
    <property type="entry name" value="AAA_19"/>
    <property type="match status" value="1"/>
</dbReference>
<evidence type="ECO:0000256" key="7">
    <source>
        <dbReference type="ARBA" id="ARBA00034808"/>
    </source>
</evidence>
<keyword evidence="3 9" id="KW-0347">Helicase</keyword>
<dbReference type="PANTHER" id="PTHR11070:SF2">
    <property type="entry name" value="ATP-DEPENDENT DNA HELICASE SRS2"/>
    <property type="match status" value="1"/>
</dbReference>
<evidence type="ECO:0000313" key="12">
    <source>
        <dbReference type="Proteomes" id="UP001196843"/>
    </source>
</evidence>
<proteinExistence type="predicted"/>
<evidence type="ECO:0000256" key="2">
    <source>
        <dbReference type="ARBA" id="ARBA00022801"/>
    </source>
</evidence>
<reference evidence="11 12" key="1">
    <citation type="journal article" date="2021" name="MBio">
        <title>Poor Competitiveness of Bradyrhizobium in Pigeon Pea Root Colonization in Indian Soils.</title>
        <authorList>
            <person name="Chalasani D."/>
            <person name="Basu A."/>
            <person name="Pullabhotla S.V.S.R.N."/>
            <person name="Jorrin B."/>
            <person name="Neal A.L."/>
            <person name="Poole P.S."/>
            <person name="Podile A.R."/>
            <person name="Tkacz A."/>
        </authorList>
    </citation>
    <scope>NUCLEOTIDE SEQUENCE [LARGE SCALE GENOMIC DNA]</scope>
    <source>
        <strain evidence="11 12">HU14</strain>
    </source>
</reference>
<feature type="domain" description="UvrD-like helicase ATP-binding" evidence="10">
    <location>
        <begin position="2"/>
        <end position="275"/>
    </location>
</feature>
<protein>
    <recommendedName>
        <fullName evidence="7">DNA 3'-5' helicase</fullName>
        <ecNumber evidence="7">5.6.2.4</ecNumber>
    </recommendedName>
</protein>
<evidence type="ECO:0000313" key="11">
    <source>
        <dbReference type="EMBL" id="MBW9093313.1"/>
    </source>
</evidence>
<keyword evidence="1 9" id="KW-0547">Nucleotide-binding</keyword>
<dbReference type="SUPFAM" id="SSF52540">
    <property type="entry name" value="P-loop containing nucleoside triphosphate hydrolases"/>
    <property type="match status" value="1"/>
</dbReference>
<dbReference type="InterPro" id="IPR014017">
    <property type="entry name" value="DNA_helicase_UvrD-like_C"/>
</dbReference>
<dbReference type="EMBL" id="JAEUAW010000004">
    <property type="protein sequence ID" value="MBW9093313.1"/>
    <property type="molecule type" value="Genomic_DNA"/>
</dbReference>
<dbReference type="Gene3D" id="3.40.50.300">
    <property type="entry name" value="P-loop containing nucleotide triphosphate hydrolases"/>
    <property type="match status" value="3"/>
</dbReference>
<keyword evidence="5" id="KW-0413">Isomerase</keyword>
<evidence type="ECO:0000256" key="1">
    <source>
        <dbReference type="ARBA" id="ARBA00022741"/>
    </source>
</evidence>
<dbReference type="PROSITE" id="PS51198">
    <property type="entry name" value="UVRD_HELICASE_ATP_BIND"/>
    <property type="match status" value="1"/>
</dbReference>
<dbReference type="InterPro" id="IPR027417">
    <property type="entry name" value="P-loop_NTPase"/>
</dbReference>
<dbReference type="Proteomes" id="UP001196843">
    <property type="component" value="Unassembled WGS sequence"/>
</dbReference>
<organism evidence="11 12">
    <name type="scientific">Microbacterium jejuense</name>
    <dbReference type="NCBI Taxonomy" id="1263637"/>
    <lineage>
        <taxon>Bacteria</taxon>
        <taxon>Bacillati</taxon>
        <taxon>Actinomycetota</taxon>
        <taxon>Actinomycetes</taxon>
        <taxon>Micrococcales</taxon>
        <taxon>Microbacteriaceae</taxon>
        <taxon>Microbacterium</taxon>
    </lineage>
</organism>
<accession>A0ABS7HKU1</accession>